<dbReference type="EMBL" id="JAYFUM010000018">
    <property type="protein sequence ID" value="MEA5140491.1"/>
    <property type="molecule type" value="Genomic_DNA"/>
</dbReference>
<keyword evidence="1" id="KW-0472">Membrane</keyword>
<keyword evidence="1" id="KW-0812">Transmembrane</keyword>
<comment type="caution">
    <text evidence="2">The sequence shown here is derived from an EMBL/GenBank/DDBJ whole genome shotgun (WGS) entry which is preliminary data.</text>
</comment>
<organism evidence="2 3">
    <name type="scientific">Arcicella rigui</name>
    <dbReference type="NCBI Taxonomy" id="797020"/>
    <lineage>
        <taxon>Bacteria</taxon>
        <taxon>Pseudomonadati</taxon>
        <taxon>Bacteroidota</taxon>
        <taxon>Cytophagia</taxon>
        <taxon>Cytophagales</taxon>
        <taxon>Flectobacillaceae</taxon>
        <taxon>Arcicella</taxon>
    </lineage>
</organism>
<gene>
    <name evidence="2" type="ORF">VB248_15165</name>
</gene>
<feature type="transmembrane region" description="Helical" evidence="1">
    <location>
        <begin position="44"/>
        <end position="61"/>
    </location>
</feature>
<evidence type="ECO:0008006" key="4">
    <source>
        <dbReference type="Google" id="ProtNLM"/>
    </source>
</evidence>
<dbReference type="RefSeq" id="WP_323297646.1">
    <property type="nucleotide sequence ID" value="NZ_JAYFUM010000018.1"/>
</dbReference>
<sequence length="153" mass="17697">MNTHEDIPTHSIIYSRPTDQLLLLLGGLGTFLYVIIFLIKTAYFTAFTFLILSIFLVYKYLDNSKAKPKLILSKEGIQFIGQPFVSWAFVHGLRIRSDVKGNTYSETLVFTNNGRIQEIPLAQLDISSWQLEQLFEQYQDSFRESLTEDSELY</sequence>
<evidence type="ECO:0000256" key="1">
    <source>
        <dbReference type="SAM" id="Phobius"/>
    </source>
</evidence>
<accession>A0ABU5QCA7</accession>
<reference evidence="2 3" key="1">
    <citation type="submission" date="2023-12" db="EMBL/GenBank/DDBJ databases">
        <title>Novel species of the genus Arcicella isolated from rivers.</title>
        <authorList>
            <person name="Lu H."/>
        </authorList>
    </citation>
    <scope>NUCLEOTIDE SEQUENCE [LARGE SCALE GENOMIC DNA]</scope>
    <source>
        <strain evidence="2 3">KCTC 23307</strain>
    </source>
</reference>
<feature type="transmembrane region" description="Helical" evidence="1">
    <location>
        <begin position="21"/>
        <end position="38"/>
    </location>
</feature>
<evidence type="ECO:0000313" key="3">
    <source>
        <dbReference type="Proteomes" id="UP001302949"/>
    </source>
</evidence>
<evidence type="ECO:0000313" key="2">
    <source>
        <dbReference type="EMBL" id="MEA5140491.1"/>
    </source>
</evidence>
<dbReference type="Proteomes" id="UP001302949">
    <property type="component" value="Unassembled WGS sequence"/>
</dbReference>
<protein>
    <recommendedName>
        <fullName evidence="4">Photosystem I assembly protein Ycf4</fullName>
    </recommendedName>
</protein>
<name>A0ABU5QCA7_9BACT</name>
<keyword evidence="3" id="KW-1185">Reference proteome</keyword>
<keyword evidence="1" id="KW-1133">Transmembrane helix</keyword>
<proteinExistence type="predicted"/>